<name>A0A318SHX7_9BURK</name>
<evidence type="ECO:0000313" key="2">
    <source>
        <dbReference type="Proteomes" id="UP000247540"/>
    </source>
</evidence>
<proteinExistence type="predicted"/>
<evidence type="ECO:0000313" key="1">
    <source>
        <dbReference type="EMBL" id="PYE74845.1"/>
    </source>
</evidence>
<dbReference type="PANTHER" id="PTHR40590:SF1">
    <property type="entry name" value="CYTOPLASMIC PROTEIN"/>
    <property type="match status" value="1"/>
</dbReference>
<dbReference type="AlphaFoldDB" id="A0A318SHX7"/>
<sequence length="351" mass="37153">MPLPSPAAWRPVVATLVPCMTGGWRIAAAVVLGAACIGAAVPAAAGACPPAPAVPGPAALAQMQAQAQDRGFLWRVGKSGRAGYLYGTVHVGRQAWAMPGPRLTRALLASQVLALELDPLDPTVQRRMAALATRHAGEWPPGMQARMRAQAARVCLPDAVQATLHPAMVLTTIELYALRSQKLYAEYAQEYVLSGWARARSVPVVSLETPEAQMRALVGSPDQVDAQALEDGLEALEQGRSAGVARTLTGIWSTSDLPRLANYAVWCGCMDAPRGRAQVEALLDDRNPALADGIDRLQAEGKPWLVAVGALHMIGPQGLPALLQERGYTVEYLPPAESLPKKAPAQNGKEP</sequence>
<dbReference type="EMBL" id="QJTC01000024">
    <property type="protein sequence ID" value="PYE74845.1"/>
    <property type="molecule type" value="Genomic_DNA"/>
</dbReference>
<protein>
    <recommendedName>
        <fullName evidence="3">TraB family protein</fullName>
    </recommendedName>
</protein>
<dbReference type="InterPro" id="IPR047111">
    <property type="entry name" value="YbaP-like"/>
</dbReference>
<comment type="caution">
    <text evidence="1">The sequence shown here is derived from an EMBL/GenBank/DDBJ whole genome shotgun (WGS) entry which is preliminary data.</text>
</comment>
<accession>A0A318SHX7</accession>
<dbReference type="Pfam" id="PF01963">
    <property type="entry name" value="TraB_PrgY_gumN"/>
    <property type="match status" value="1"/>
</dbReference>
<dbReference type="PANTHER" id="PTHR40590">
    <property type="entry name" value="CYTOPLASMIC PROTEIN-RELATED"/>
    <property type="match status" value="1"/>
</dbReference>
<organism evidence="1 2">
    <name type="scientific">Xylophilus ampelinus</name>
    <dbReference type="NCBI Taxonomy" id="54067"/>
    <lineage>
        <taxon>Bacteria</taxon>
        <taxon>Pseudomonadati</taxon>
        <taxon>Pseudomonadota</taxon>
        <taxon>Betaproteobacteria</taxon>
        <taxon>Burkholderiales</taxon>
        <taxon>Xylophilus</taxon>
    </lineage>
</organism>
<evidence type="ECO:0008006" key="3">
    <source>
        <dbReference type="Google" id="ProtNLM"/>
    </source>
</evidence>
<dbReference type="InterPro" id="IPR002816">
    <property type="entry name" value="TraB/PrgY/GumN_fam"/>
</dbReference>
<reference evidence="1 2" key="1">
    <citation type="submission" date="2018-06" db="EMBL/GenBank/DDBJ databases">
        <title>Genomic Encyclopedia of Type Strains, Phase III (KMG-III): the genomes of soil and plant-associated and newly described type strains.</title>
        <authorList>
            <person name="Whitman W."/>
        </authorList>
    </citation>
    <scope>NUCLEOTIDE SEQUENCE [LARGE SCALE GENOMIC DNA]</scope>
    <source>
        <strain evidence="1 2">CECT 7646</strain>
    </source>
</reference>
<gene>
    <name evidence="1" type="ORF">DFQ15_12446</name>
</gene>
<keyword evidence="2" id="KW-1185">Reference proteome</keyword>
<dbReference type="CDD" id="cd14789">
    <property type="entry name" value="Tiki"/>
    <property type="match status" value="1"/>
</dbReference>
<dbReference type="Proteomes" id="UP000247540">
    <property type="component" value="Unassembled WGS sequence"/>
</dbReference>